<protein>
    <recommendedName>
        <fullName evidence="4">Coth protein-domain-containing protein</fullName>
    </recommendedName>
</protein>
<dbReference type="InParanoid" id="A0A163JXY9"/>
<gene>
    <name evidence="2" type="primary">ABSGL_11241.1 scaffold 12295</name>
</gene>
<evidence type="ECO:0000256" key="1">
    <source>
        <dbReference type="SAM" id="SignalP"/>
    </source>
</evidence>
<accession>A0A163JXY9</accession>
<keyword evidence="3" id="KW-1185">Reference proteome</keyword>
<proteinExistence type="predicted"/>
<feature type="chain" id="PRO_5007843718" description="Coth protein-domain-containing protein" evidence="1">
    <location>
        <begin position="21"/>
        <end position="567"/>
    </location>
</feature>
<evidence type="ECO:0000313" key="3">
    <source>
        <dbReference type="Proteomes" id="UP000078561"/>
    </source>
</evidence>
<dbReference type="InterPro" id="IPR014867">
    <property type="entry name" value="Spore_coat_CotH_CotH2/3/7"/>
</dbReference>
<dbReference type="STRING" id="4829.A0A163JXY9"/>
<dbReference type="OrthoDB" id="10267127at2759"/>
<reference evidence="2" key="1">
    <citation type="submission" date="2016-04" db="EMBL/GenBank/DDBJ databases">
        <authorList>
            <person name="Evans L.H."/>
            <person name="Alamgir A."/>
            <person name="Owens N."/>
            <person name="Weber N.D."/>
            <person name="Virtaneva K."/>
            <person name="Barbian K."/>
            <person name="Babar A."/>
            <person name="Rosenke K."/>
        </authorList>
    </citation>
    <scope>NUCLEOTIDE SEQUENCE [LARGE SCALE GENOMIC DNA]</scope>
    <source>
        <strain evidence="2">CBS 101.48</strain>
    </source>
</reference>
<organism evidence="2">
    <name type="scientific">Absidia glauca</name>
    <name type="common">Pin mould</name>
    <dbReference type="NCBI Taxonomy" id="4829"/>
    <lineage>
        <taxon>Eukaryota</taxon>
        <taxon>Fungi</taxon>
        <taxon>Fungi incertae sedis</taxon>
        <taxon>Mucoromycota</taxon>
        <taxon>Mucoromycotina</taxon>
        <taxon>Mucoromycetes</taxon>
        <taxon>Mucorales</taxon>
        <taxon>Cunninghamellaceae</taxon>
        <taxon>Absidia</taxon>
    </lineage>
</organism>
<dbReference type="Proteomes" id="UP000078561">
    <property type="component" value="Unassembled WGS sequence"/>
</dbReference>
<feature type="signal peptide" evidence="1">
    <location>
        <begin position="1"/>
        <end position="20"/>
    </location>
</feature>
<evidence type="ECO:0000313" key="2">
    <source>
        <dbReference type="EMBL" id="SAM05366.1"/>
    </source>
</evidence>
<dbReference type="OMA" id="NASSEWN"/>
<keyword evidence="1" id="KW-0732">Signal</keyword>
<dbReference type="PANTHER" id="PTHR40050:SF1">
    <property type="entry name" value="INNER SPORE COAT PROTEIN H"/>
    <property type="match status" value="1"/>
</dbReference>
<sequence>MRILITALVAVNSLQLLVHAATTTYNVISVAGSNHTMGVIVDGKTYPLQASKDIAVLHSGSAPSGAYSYAKLDTSNGVVEKEAFQRQLDQSSEATPNEFYNRTWNTQHVADLPALADPLPSKHRVNSSLHPKDQIPTIYFSGDQHQVDVMHSNTTADTKVTLDMHLIATDKITTIKGVEISLAGRSSKWLDKLSYGFKTPKDQLLLGYRNLKLRALGTDPSYIREILCYDMMNAMGLPVSGASYTRVIINDQPVGLFLLIEAYKNEWYQNEFGDGKKLKDGRGISYQGMGSLSDLSTLGGNATLFETGYKVQETADKKHGGDGTPSYDRLMDFTKFLAEAPTTTADAADVWNQHIDMDSVIRSLVVEIIAGFSDGYLANANNFFLYDNLAEKRFTYLAADFDTTVGNTLVKLSDMWSGNYTQFPGLTLRPLVTKFLQVPAFKSQFEQLLSKASQQLISPAATNARIDDLVKMLRQDVDWDLALPKMNKDTNNGVADTLAYILAHPDWLPPPLDLDTIKDMANRKPLPWDTFVTGPTNEISLSGVKEFFEHQSKAMQDYFGQHPPATV</sequence>
<dbReference type="PANTHER" id="PTHR40050">
    <property type="entry name" value="INNER SPORE COAT PROTEIN H"/>
    <property type="match status" value="1"/>
</dbReference>
<dbReference type="AlphaFoldDB" id="A0A163JXY9"/>
<name>A0A163JXY9_ABSGL</name>
<evidence type="ECO:0008006" key="4">
    <source>
        <dbReference type="Google" id="ProtNLM"/>
    </source>
</evidence>
<dbReference type="Pfam" id="PF08757">
    <property type="entry name" value="CotH"/>
    <property type="match status" value="1"/>
</dbReference>
<dbReference type="EMBL" id="LT554468">
    <property type="protein sequence ID" value="SAM05366.1"/>
    <property type="molecule type" value="Genomic_DNA"/>
</dbReference>